<dbReference type="PROSITE" id="PS51406">
    <property type="entry name" value="FIBRINOGEN_C_2"/>
    <property type="match status" value="1"/>
</dbReference>
<proteinExistence type="predicted"/>
<dbReference type="Pfam" id="PF00147">
    <property type="entry name" value="Fibrinogen_C"/>
    <property type="match status" value="1"/>
</dbReference>
<reference evidence="4" key="3">
    <citation type="submission" date="2015-06" db="UniProtKB">
        <authorList>
            <consortium name="EnsemblMetazoa"/>
        </authorList>
    </citation>
    <scope>IDENTIFICATION</scope>
</reference>
<accession>R7TUA1</accession>
<protein>
    <recommendedName>
        <fullName evidence="2">Fibrinogen C-terminal domain-containing protein</fullName>
    </recommendedName>
</protein>
<feature type="non-terminal residue" evidence="3">
    <location>
        <position position="1"/>
    </location>
</feature>
<reference evidence="5" key="1">
    <citation type="submission" date="2012-12" db="EMBL/GenBank/DDBJ databases">
        <authorList>
            <person name="Hellsten U."/>
            <person name="Grimwood J."/>
            <person name="Chapman J.A."/>
            <person name="Shapiro H."/>
            <person name="Aerts A."/>
            <person name="Otillar R.P."/>
            <person name="Terry A.Y."/>
            <person name="Boore J.L."/>
            <person name="Simakov O."/>
            <person name="Marletaz F."/>
            <person name="Cho S.-J."/>
            <person name="Edsinger-Gonzales E."/>
            <person name="Havlak P."/>
            <person name="Kuo D.-H."/>
            <person name="Larsson T."/>
            <person name="Lv J."/>
            <person name="Arendt D."/>
            <person name="Savage R."/>
            <person name="Osoegawa K."/>
            <person name="de Jong P."/>
            <person name="Lindberg D.R."/>
            <person name="Seaver E.C."/>
            <person name="Weisblat D.A."/>
            <person name="Putnam N.H."/>
            <person name="Grigoriev I.V."/>
            <person name="Rokhsar D.S."/>
        </authorList>
    </citation>
    <scope>NUCLEOTIDE SEQUENCE</scope>
    <source>
        <strain evidence="5">I ESC-2004</strain>
    </source>
</reference>
<dbReference type="GO" id="GO:0005615">
    <property type="term" value="C:extracellular space"/>
    <property type="evidence" value="ECO:0007669"/>
    <property type="project" value="TreeGrafter"/>
</dbReference>
<evidence type="ECO:0000259" key="2">
    <source>
        <dbReference type="PROSITE" id="PS51406"/>
    </source>
</evidence>
<dbReference type="STRING" id="283909.R7TUA1"/>
<sequence length="214" mass="24053">DCADAHQSGFTQNGLFMMRLSPPNAPPLIYTGFCDMETADKQWLVFQRRIDGSLDFYRGWQSYVQGFGDMQKEFWLGNDIVHALTASGYTVLRVDMSDFDDVSAYAEYNTFNVQDADEKYRMSCSGYSGTSGDSLFFSDGTQFTTFDADNDQRSDANCASRFRGAFWYSDCHHANPNGAYLGGASTAFGEGINWQAFRGFTYSLKSIEMKLRKG</sequence>
<dbReference type="Gene3D" id="3.90.215.10">
    <property type="entry name" value="Gamma Fibrinogen, chain A, domain 1"/>
    <property type="match status" value="1"/>
</dbReference>
<dbReference type="EnsemblMetazoa" id="CapteT126807">
    <property type="protein sequence ID" value="CapteP126807"/>
    <property type="gene ID" value="CapteG126807"/>
</dbReference>
<dbReference type="EMBL" id="AMQN01012000">
    <property type="status" value="NOT_ANNOTATED_CDS"/>
    <property type="molecule type" value="Genomic_DNA"/>
</dbReference>
<dbReference type="Proteomes" id="UP000014760">
    <property type="component" value="Unassembled WGS sequence"/>
</dbReference>
<dbReference type="PANTHER" id="PTHR19143">
    <property type="entry name" value="FIBRINOGEN/TENASCIN/ANGIOPOEITIN"/>
    <property type="match status" value="1"/>
</dbReference>
<gene>
    <name evidence="3" type="ORF">CAPTEDRAFT_126807</name>
</gene>
<dbReference type="InterPro" id="IPR002181">
    <property type="entry name" value="Fibrinogen_a/b/g_C_dom"/>
</dbReference>
<dbReference type="EMBL" id="KB309231">
    <property type="protein sequence ID" value="ELT95041.1"/>
    <property type="molecule type" value="Genomic_DNA"/>
</dbReference>
<reference evidence="3 5" key="2">
    <citation type="journal article" date="2013" name="Nature">
        <title>Insights into bilaterian evolution from three spiralian genomes.</title>
        <authorList>
            <person name="Simakov O."/>
            <person name="Marletaz F."/>
            <person name="Cho S.J."/>
            <person name="Edsinger-Gonzales E."/>
            <person name="Havlak P."/>
            <person name="Hellsten U."/>
            <person name="Kuo D.H."/>
            <person name="Larsson T."/>
            <person name="Lv J."/>
            <person name="Arendt D."/>
            <person name="Savage R."/>
            <person name="Osoegawa K."/>
            <person name="de Jong P."/>
            <person name="Grimwood J."/>
            <person name="Chapman J.A."/>
            <person name="Shapiro H."/>
            <person name="Aerts A."/>
            <person name="Otillar R.P."/>
            <person name="Terry A.Y."/>
            <person name="Boore J.L."/>
            <person name="Grigoriev I.V."/>
            <person name="Lindberg D.R."/>
            <person name="Seaver E.C."/>
            <person name="Weisblat D.A."/>
            <person name="Putnam N.H."/>
            <person name="Rokhsar D.S."/>
        </authorList>
    </citation>
    <scope>NUCLEOTIDE SEQUENCE</scope>
    <source>
        <strain evidence="3 5">I ESC-2004</strain>
    </source>
</reference>
<evidence type="ECO:0000256" key="1">
    <source>
        <dbReference type="ARBA" id="ARBA00023157"/>
    </source>
</evidence>
<dbReference type="SUPFAM" id="SSF56496">
    <property type="entry name" value="Fibrinogen C-terminal domain-like"/>
    <property type="match status" value="1"/>
</dbReference>
<dbReference type="InterPro" id="IPR050373">
    <property type="entry name" value="Fibrinogen_C-term_domain"/>
</dbReference>
<dbReference type="PANTHER" id="PTHR19143:SF458">
    <property type="entry name" value="FIBRINOGEN C-TERMINAL DOMAIN-CONTAINING PROTEIN-RELATED"/>
    <property type="match status" value="1"/>
</dbReference>
<dbReference type="AlphaFoldDB" id="R7TUA1"/>
<dbReference type="SMART" id="SM00186">
    <property type="entry name" value="FBG"/>
    <property type="match status" value="1"/>
</dbReference>
<dbReference type="HOGENOM" id="CLU_038628_6_2_1"/>
<dbReference type="OMA" id="FRIANSA"/>
<keyword evidence="5" id="KW-1185">Reference proteome</keyword>
<feature type="domain" description="Fibrinogen C-terminal" evidence="2">
    <location>
        <begin position="1"/>
        <end position="214"/>
    </location>
</feature>
<keyword evidence="1" id="KW-1015">Disulfide bond</keyword>
<dbReference type="FunFam" id="3.90.215.10:FF:000001">
    <property type="entry name" value="Tenascin isoform 1"/>
    <property type="match status" value="1"/>
</dbReference>
<evidence type="ECO:0000313" key="4">
    <source>
        <dbReference type="EnsemblMetazoa" id="CapteP126807"/>
    </source>
</evidence>
<dbReference type="OrthoDB" id="6145874at2759"/>
<dbReference type="InterPro" id="IPR014716">
    <property type="entry name" value="Fibrinogen_a/b/g_C_1"/>
</dbReference>
<evidence type="ECO:0000313" key="5">
    <source>
        <dbReference type="Proteomes" id="UP000014760"/>
    </source>
</evidence>
<organism evidence="3">
    <name type="scientific">Capitella teleta</name>
    <name type="common">Polychaete worm</name>
    <dbReference type="NCBI Taxonomy" id="283909"/>
    <lineage>
        <taxon>Eukaryota</taxon>
        <taxon>Metazoa</taxon>
        <taxon>Spiralia</taxon>
        <taxon>Lophotrochozoa</taxon>
        <taxon>Annelida</taxon>
        <taxon>Polychaeta</taxon>
        <taxon>Sedentaria</taxon>
        <taxon>Scolecida</taxon>
        <taxon>Capitellidae</taxon>
        <taxon>Capitella</taxon>
    </lineage>
</organism>
<evidence type="ECO:0000313" key="3">
    <source>
        <dbReference type="EMBL" id="ELT95041.1"/>
    </source>
</evidence>
<dbReference type="CDD" id="cd00087">
    <property type="entry name" value="FReD"/>
    <property type="match status" value="1"/>
</dbReference>
<dbReference type="InterPro" id="IPR036056">
    <property type="entry name" value="Fibrinogen-like_C"/>
</dbReference>
<name>R7TUA1_CAPTE</name>